<dbReference type="SUPFAM" id="SSF55073">
    <property type="entry name" value="Nucleotide cyclase"/>
    <property type="match status" value="1"/>
</dbReference>
<feature type="non-terminal residue" evidence="9">
    <location>
        <position position="1"/>
    </location>
</feature>
<keyword evidence="6 7" id="KW-0472">Membrane</keyword>
<evidence type="ECO:0000313" key="10">
    <source>
        <dbReference type="Proteomes" id="UP000034565"/>
    </source>
</evidence>
<keyword evidence="3" id="KW-1003">Cell membrane</keyword>
<evidence type="ECO:0000259" key="8">
    <source>
        <dbReference type="PROSITE" id="PS50125"/>
    </source>
</evidence>
<evidence type="ECO:0000256" key="4">
    <source>
        <dbReference type="ARBA" id="ARBA00022692"/>
    </source>
</evidence>
<dbReference type="PROSITE" id="PS50125">
    <property type="entry name" value="GUANYLATE_CYCLASE_2"/>
    <property type="match status" value="1"/>
</dbReference>
<dbReference type="PATRIC" id="fig|1618354.3.peg.851"/>
<proteinExistence type="inferred from homology"/>
<feature type="transmembrane region" description="Helical" evidence="7">
    <location>
        <begin position="38"/>
        <end position="59"/>
    </location>
</feature>
<feature type="domain" description="Guanylate cyclase" evidence="8">
    <location>
        <begin position="100"/>
        <end position="220"/>
    </location>
</feature>
<comment type="subcellular location">
    <subcellularLocation>
        <location evidence="1">Cell envelope</location>
    </subcellularLocation>
</comment>
<evidence type="ECO:0000256" key="2">
    <source>
        <dbReference type="ARBA" id="ARBA00005381"/>
    </source>
</evidence>
<dbReference type="Pfam" id="PF00211">
    <property type="entry name" value="Guanylate_cyc"/>
    <property type="match status" value="1"/>
</dbReference>
<keyword evidence="4 7" id="KW-0812">Transmembrane</keyword>
<protein>
    <submittedName>
        <fullName evidence="9">Adenylate cyclase</fullName>
    </submittedName>
</protein>
<dbReference type="CDD" id="cd07302">
    <property type="entry name" value="CHD"/>
    <property type="match status" value="1"/>
</dbReference>
<reference evidence="9 10" key="1">
    <citation type="journal article" date="2015" name="Nature">
        <title>rRNA introns, odd ribosomes, and small enigmatic genomes across a large radiation of phyla.</title>
        <authorList>
            <person name="Brown C.T."/>
            <person name="Hug L.A."/>
            <person name="Thomas B.C."/>
            <person name="Sharon I."/>
            <person name="Castelle C.J."/>
            <person name="Singh A."/>
            <person name="Wilkins M.J."/>
            <person name="Williams K.H."/>
            <person name="Banfield J.F."/>
        </authorList>
    </citation>
    <scope>NUCLEOTIDE SEQUENCE [LARGE SCALE GENOMIC DNA]</scope>
</reference>
<evidence type="ECO:0000256" key="5">
    <source>
        <dbReference type="ARBA" id="ARBA00022989"/>
    </source>
</evidence>
<organism evidence="9 10">
    <name type="scientific">Candidatus Amesbacteria bacterium GW2011_GWA1_47_20</name>
    <dbReference type="NCBI Taxonomy" id="1618354"/>
    <lineage>
        <taxon>Bacteria</taxon>
        <taxon>Candidatus Amesiibacteriota</taxon>
    </lineage>
</organism>
<evidence type="ECO:0000313" key="9">
    <source>
        <dbReference type="EMBL" id="KKU66720.1"/>
    </source>
</evidence>
<evidence type="ECO:0000256" key="1">
    <source>
        <dbReference type="ARBA" id="ARBA00004196"/>
    </source>
</evidence>
<dbReference type="PANTHER" id="PTHR43081">
    <property type="entry name" value="ADENYLATE CYCLASE, TERMINAL-DIFFERENTIATION SPECIFIC-RELATED"/>
    <property type="match status" value="1"/>
</dbReference>
<name>A0A0G1V9N4_9BACT</name>
<sequence length="329" mass="36276">ILAMAVAAALTGFWSLIFLLGFWGWSFASFDAGIVRNLLFPTLVVGVGIVANLVFKYLTESRQKKFIQKALGQYLSKQVMTELLGHPEKLKLGGEKRMITVLFSDIAGFTSISEKTSPEELAAKLNDYLTRMTKVVFDHQGVLDKYVGDAIMAFWGAPVLQADQALQACQAAQAMQEAVGEFSVRIGINTGEMIVGNMGSEMRFDYSLLGDNVNLGSRLEGLNKEYGTKIIIAQSTYEKIKDKLPARLLDTVAVKGKELGIKIYELGSGGPEDFEKARKLYEEGKFAAAAKLFSRWPNDGPSKTLLARCRELIKVPSKRWNGVFHATSK</sequence>
<dbReference type="SMART" id="SM00044">
    <property type="entry name" value="CYCc"/>
    <property type="match status" value="1"/>
</dbReference>
<dbReference type="InterPro" id="IPR001054">
    <property type="entry name" value="A/G_cyclase"/>
</dbReference>
<dbReference type="FunFam" id="3.30.70.1230:FF:000016">
    <property type="entry name" value="Adenylate/guanylate cyclase domain-containing protein"/>
    <property type="match status" value="1"/>
</dbReference>
<dbReference type="GO" id="GO:0030313">
    <property type="term" value="C:cell envelope"/>
    <property type="evidence" value="ECO:0007669"/>
    <property type="project" value="UniProtKB-SubCell"/>
</dbReference>
<evidence type="ECO:0000256" key="6">
    <source>
        <dbReference type="ARBA" id="ARBA00023136"/>
    </source>
</evidence>
<dbReference type="GO" id="GO:0035556">
    <property type="term" value="P:intracellular signal transduction"/>
    <property type="evidence" value="ECO:0007669"/>
    <property type="project" value="InterPro"/>
</dbReference>
<comment type="similarity">
    <text evidence="2">Belongs to the adenylyl cyclase class-3 family.</text>
</comment>
<evidence type="ECO:0000256" key="7">
    <source>
        <dbReference type="SAM" id="Phobius"/>
    </source>
</evidence>
<evidence type="ECO:0000256" key="3">
    <source>
        <dbReference type="ARBA" id="ARBA00022475"/>
    </source>
</evidence>
<dbReference type="Gene3D" id="3.30.70.1230">
    <property type="entry name" value="Nucleotide cyclase"/>
    <property type="match status" value="1"/>
</dbReference>
<accession>A0A0G1V9N4</accession>
<dbReference type="InterPro" id="IPR029787">
    <property type="entry name" value="Nucleotide_cyclase"/>
</dbReference>
<dbReference type="PANTHER" id="PTHR43081:SF1">
    <property type="entry name" value="ADENYLATE CYCLASE, TERMINAL-DIFFERENTIATION SPECIFIC"/>
    <property type="match status" value="1"/>
</dbReference>
<dbReference type="InterPro" id="IPR050697">
    <property type="entry name" value="Adenylyl/Guanylyl_Cyclase_3/4"/>
</dbReference>
<dbReference type="GO" id="GO:0006171">
    <property type="term" value="P:cAMP biosynthetic process"/>
    <property type="evidence" value="ECO:0007669"/>
    <property type="project" value="TreeGrafter"/>
</dbReference>
<dbReference type="EMBL" id="LCOA01000035">
    <property type="protein sequence ID" value="KKU66720.1"/>
    <property type="molecule type" value="Genomic_DNA"/>
</dbReference>
<gene>
    <name evidence="9" type="ORF">UX92_C0035G0006</name>
</gene>
<dbReference type="GO" id="GO:0004016">
    <property type="term" value="F:adenylate cyclase activity"/>
    <property type="evidence" value="ECO:0007669"/>
    <property type="project" value="UniProtKB-ARBA"/>
</dbReference>
<dbReference type="Proteomes" id="UP000034565">
    <property type="component" value="Unassembled WGS sequence"/>
</dbReference>
<keyword evidence="5 7" id="KW-1133">Transmembrane helix</keyword>
<dbReference type="AlphaFoldDB" id="A0A0G1V9N4"/>
<comment type="caution">
    <text evidence="9">The sequence shown here is derived from an EMBL/GenBank/DDBJ whole genome shotgun (WGS) entry which is preliminary data.</text>
</comment>